<comment type="caution">
    <text evidence="1">The sequence shown here is derived from an EMBL/GenBank/DDBJ whole genome shotgun (WGS) entry which is preliminary data.</text>
</comment>
<dbReference type="InterPro" id="IPR029039">
    <property type="entry name" value="Flavoprotein-like_sf"/>
</dbReference>
<dbReference type="Proteomes" id="UP000659630">
    <property type="component" value="Unassembled WGS sequence"/>
</dbReference>
<reference evidence="1" key="1">
    <citation type="submission" date="2020-08" db="EMBL/GenBank/DDBJ databases">
        <title>Genome public.</title>
        <authorList>
            <person name="Liu C."/>
            <person name="Sun Q."/>
        </authorList>
    </citation>
    <scope>NUCLEOTIDE SEQUENCE</scope>
    <source>
        <strain evidence="1">BX8</strain>
    </source>
</reference>
<dbReference type="SUPFAM" id="SSF52218">
    <property type="entry name" value="Flavoproteins"/>
    <property type="match status" value="1"/>
</dbReference>
<protein>
    <submittedName>
        <fullName evidence="1">Flavodoxin family protein</fullName>
    </submittedName>
</protein>
<name>A0A923L284_9FIRM</name>
<evidence type="ECO:0000313" key="1">
    <source>
        <dbReference type="EMBL" id="MBC5582518.1"/>
    </source>
</evidence>
<proteinExistence type="predicted"/>
<sequence>MKTIWITELDCPLPAGDAVLDLKRRKIRPCTGCWACWVRTPGRCAQRDLDDFYRSFVNAERAVFLPRPRCGFVSGDLKNLFDRMIPLALPYISYQTGESMHAPRYARLPGVEVRYEDAFERQEDRQLFCEYLERVFYQFGAPLLRLEPIGKGGPQG</sequence>
<dbReference type="AlphaFoldDB" id="A0A923L284"/>
<accession>A0A923L284</accession>
<keyword evidence="2" id="KW-1185">Reference proteome</keyword>
<dbReference type="EMBL" id="JACONZ010000005">
    <property type="protein sequence ID" value="MBC5582518.1"/>
    <property type="molecule type" value="Genomic_DNA"/>
</dbReference>
<evidence type="ECO:0000313" key="2">
    <source>
        <dbReference type="Proteomes" id="UP000659630"/>
    </source>
</evidence>
<organism evidence="1 2">
    <name type="scientific">Anaerofilum hominis</name>
    <dbReference type="NCBI Taxonomy" id="2763016"/>
    <lineage>
        <taxon>Bacteria</taxon>
        <taxon>Bacillati</taxon>
        <taxon>Bacillota</taxon>
        <taxon>Clostridia</taxon>
        <taxon>Eubacteriales</taxon>
        <taxon>Oscillospiraceae</taxon>
        <taxon>Anaerofilum</taxon>
    </lineage>
</organism>
<dbReference type="Gene3D" id="3.40.50.360">
    <property type="match status" value="1"/>
</dbReference>
<gene>
    <name evidence="1" type="ORF">H8S23_13470</name>
</gene>
<dbReference type="RefSeq" id="WP_186888876.1">
    <property type="nucleotide sequence ID" value="NZ_JACONZ010000005.1"/>
</dbReference>